<protein>
    <submittedName>
        <fullName evidence="1">Uncharacterized protein</fullName>
    </submittedName>
</protein>
<evidence type="ECO:0000313" key="3">
    <source>
        <dbReference type="Proteomes" id="UP000230605"/>
    </source>
</evidence>
<dbReference type="AlphaFoldDB" id="A0A2G5HHI3"/>
<dbReference type="Proteomes" id="UP001302367">
    <property type="component" value="Chromosome 7"/>
</dbReference>
<organism evidence="1 3">
    <name type="scientific">Cercospora beticola</name>
    <name type="common">Sugarbeet leaf spot fungus</name>
    <dbReference type="NCBI Taxonomy" id="122368"/>
    <lineage>
        <taxon>Eukaryota</taxon>
        <taxon>Fungi</taxon>
        <taxon>Dikarya</taxon>
        <taxon>Ascomycota</taxon>
        <taxon>Pezizomycotina</taxon>
        <taxon>Dothideomycetes</taxon>
        <taxon>Dothideomycetidae</taxon>
        <taxon>Mycosphaerellales</taxon>
        <taxon>Mycosphaerellaceae</taxon>
        <taxon>Cercospora</taxon>
    </lineage>
</organism>
<evidence type="ECO:0000313" key="1">
    <source>
        <dbReference type="EMBL" id="PIA92000.1"/>
    </source>
</evidence>
<evidence type="ECO:0000313" key="2">
    <source>
        <dbReference type="EMBL" id="WPB06649.1"/>
    </source>
</evidence>
<reference evidence="1 3" key="1">
    <citation type="submission" date="2015-10" db="EMBL/GenBank/DDBJ databases">
        <title>The cercosporin biosynthetic gene cluster was horizontally transferred to several fungal lineages and shown to be expanded in Cercospora beticola based on microsynteny with recipient genomes.</title>
        <authorList>
            <person name="De Jonge R."/>
            <person name="Ebert M.K."/>
            <person name="Suttle J.C."/>
            <person name="Jurick Ii W.M."/>
            <person name="Secor G.A."/>
            <person name="Thomma B.P."/>
            <person name="Van De Peer Y."/>
            <person name="Bolton M.D."/>
        </authorList>
    </citation>
    <scope>NUCLEOTIDE SEQUENCE [LARGE SCALE GENOMIC DNA]</scope>
    <source>
        <strain evidence="1 3">09-40</strain>
    </source>
</reference>
<sequence length="231" mass="26648">MDKSPLGRLSAELRNEIYQLLVLADKPLAVCKNHSTPESSATQPPITRVCRQIREESLGMFYHGNIFIMELISTTFWGHHPDWDDIHERTKEVTAWLQCTNQKNHDSTKHPVLMICVHVCERLKYVDWEPLMKALKACGYGRNSEEEQKLKVTVHIISDEANCENFAYSYDRVTYGRVREFIQEMKDEASELFDASGLNVKVNLTWLHTLRFGHCLSCQGMVEELSNSEGE</sequence>
<dbReference type="EMBL" id="CP134190">
    <property type="protein sequence ID" value="WPB06649.1"/>
    <property type="molecule type" value="Genomic_DNA"/>
</dbReference>
<dbReference type="InterPro" id="IPR038883">
    <property type="entry name" value="AN11006-like"/>
</dbReference>
<dbReference type="Proteomes" id="UP000230605">
    <property type="component" value="Chromosome 7"/>
</dbReference>
<accession>A0A2G5HHI3</accession>
<dbReference type="PANTHER" id="PTHR42085">
    <property type="entry name" value="F-BOX DOMAIN-CONTAINING PROTEIN"/>
    <property type="match status" value="1"/>
</dbReference>
<name>A0A2G5HHI3_CERBT</name>
<gene>
    <name evidence="1" type="ORF">CB0940_09073</name>
    <name evidence="2" type="ORF">RHO25_011308</name>
</gene>
<proteinExistence type="predicted"/>
<dbReference type="OrthoDB" id="3650885at2759"/>
<evidence type="ECO:0000313" key="4">
    <source>
        <dbReference type="Proteomes" id="UP001302367"/>
    </source>
</evidence>
<dbReference type="EMBL" id="LKMD01000106">
    <property type="protein sequence ID" value="PIA92000.1"/>
    <property type="molecule type" value="Genomic_DNA"/>
</dbReference>
<reference evidence="2 4" key="2">
    <citation type="submission" date="2023-09" db="EMBL/GenBank/DDBJ databases">
        <title>Complete-Gapless Cercospora beticola genome.</title>
        <authorList>
            <person name="Wyatt N.A."/>
            <person name="Spanner R.E."/>
            <person name="Bolton M.D."/>
        </authorList>
    </citation>
    <scope>NUCLEOTIDE SEQUENCE [LARGE SCALE GENOMIC DNA]</scope>
    <source>
        <strain evidence="2">Cb09-40</strain>
    </source>
</reference>
<keyword evidence="4" id="KW-1185">Reference proteome</keyword>
<dbReference type="PANTHER" id="PTHR42085:SF1">
    <property type="entry name" value="F-BOX DOMAIN-CONTAINING PROTEIN"/>
    <property type="match status" value="1"/>
</dbReference>